<evidence type="ECO:0000313" key="2">
    <source>
        <dbReference type="Proteomes" id="UP000728968"/>
    </source>
</evidence>
<sequence length="156" mass="17993">MNTIITPEELIKFSSSDLIIKDNVELLEFYCQVATDYVEELLGHSLKFGEVTEYLKGTNSTKLYLKKRPIKELKSVIINDNSIPLNNFIVHKEYIEYTKGMFKQGFDIKFPYLAMKTIKSDEIKVTYTGGFNYPSEENKGNIPYDLKIALIMLINS</sequence>
<dbReference type="RefSeq" id="WP_204715540.1">
    <property type="nucleotide sequence ID" value="NZ_JACJLT010000005.1"/>
</dbReference>
<keyword evidence="2" id="KW-1185">Reference proteome</keyword>
<gene>
    <name evidence="1" type="ORF">H6A04_01180</name>
</gene>
<dbReference type="Proteomes" id="UP000728968">
    <property type="component" value="Unassembled WGS sequence"/>
</dbReference>
<accession>A0ABS2FYR5</accession>
<organism evidence="1 2">
    <name type="scientific">Fusobacterium mortiferum</name>
    <dbReference type="NCBI Taxonomy" id="850"/>
    <lineage>
        <taxon>Bacteria</taxon>
        <taxon>Fusobacteriati</taxon>
        <taxon>Fusobacteriota</taxon>
        <taxon>Fusobacteriia</taxon>
        <taxon>Fusobacteriales</taxon>
        <taxon>Fusobacteriaceae</taxon>
        <taxon>Fusobacterium</taxon>
    </lineage>
</organism>
<evidence type="ECO:0008006" key="3">
    <source>
        <dbReference type="Google" id="ProtNLM"/>
    </source>
</evidence>
<feature type="non-terminal residue" evidence="1">
    <location>
        <position position="156"/>
    </location>
</feature>
<dbReference type="EMBL" id="JACJLT010000005">
    <property type="protein sequence ID" value="MBM6874284.1"/>
    <property type="molecule type" value="Genomic_DNA"/>
</dbReference>
<protein>
    <recommendedName>
        <fullName evidence="3">PhiE125 gp8 family phage protein</fullName>
    </recommendedName>
</protein>
<proteinExistence type="predicted"/>
<evidence type="ECO:0000313" key="1">
    <source>
        <dbReference type="EMBL" id="MBM6874284.1"/>
    </source>
</evidence>
<name>A0ABS2FYR5_FUSMR</name>
<comment type="caution">
    <text evidence="1">The sequence shown here is derived from an EMBL/GenBank/DDBJ whole genome shotgun (WGS) entry which is preliminary data.</text>
</comment>
<reference evidence="1 2" key="1">
    <citation type="journal article" date="2021" name="Sci. Rep.">
        <title>The distribution of antibiotic resistance genes in chicken gut microbiota commensals.</title>
        <authorList>
            <person name="Juricova H."/>
            <person name="Matiasovicova J."/>
            <person name="Kubasova T."/>
            <person name="Cejkova D."/>
            <person name="Rychlik I."/>
        </authorList>
    </citation>
    <scope>NUCLEOTIDE SEQUENCE [LARGE SCALE GENOMIC DNA]</scope>
    <source>
        <strain evidence="1 2">An425</strain>
    </source>
</reference>